<reference evidence="3" key="2">
    <citation type="submission" date="2020-10" db="UniProtKB">
        <authorList>
            <consortium name="WormBaseParasite"/>
        </authorList>
    </citation>
    <scope>IDENTIFICATION</scope>
</reference>
<proteinExistence type="predicted"/>
<name>A0A7E4VZS7_PANRE</name>
<feature type="signal peptide" evidence="1">
    <location>
        <begin position="1"/>
        <end position="24"/>
    </location>
</feature>
<evidence type="ECO:0000313" key="3">
    <source>
        <dbReference type="WBParaSite" id="Pan_g5267.t1"/>
    </source>
</evidence>
<keyword evidence="1" id="KW-0732">Signal</keyword>
<evidence type="ECO:0000256" key="1">
    <source>
        <dbReference type="SAM" id="SignalP"/>
    </source>
</evidence>
<accession>A0A7E4VZS7</accession>
<reference evidence="2" key="1">
    <citation type="journal article" date="2013" name="Genetics">
        <title>The draft genome and transcriptome of Panagrellus redivivus are shaped by the harsh demands of a free-living lifestyle.</title>
        <authorList>
            <person name="Srinivasan J."/>
            <person name="Dillman A.R."/>
            <person name="Macchietto M.G."/>
            <person name="Heikkinen L."/>
            <person name="Lakso M."/>
            <person name="Fracchia K.M."/>
            <person name="Antoshechkin I."/>
            <person name="Mortazavi A."/>
            <person name="Wong G."/>
            <person name="Sternberg P.W."/>
        </authorList>
    </citation>
    <scope>NUCLEOTIDE SEQUENCE [LARGE SCALE GENOMIC DNA]</scope>
    <source>
        <strain evidence="2">MT8872</strain>
    </source>
</reference>
<protein>
    <submittedName>
        <fullName evidence="3">Peptidase S1 domain-containing protein</fullName>
    </submittedName>
</protein>
<dbReference type="Proteomes" id="UP000492821">
    <property type="component" value="Unassembled WGS sequence"/>
</dbReference>
<sequence length="255" mass="28615">MQVAASAVLFLVIFLLSVCNLSVCDPPPPITFKYEDKELTCKDLTKNGTGDDVCQVVHACFHRGFDDGRCHQAVLIAEENGNILEAKSIGVAVGKHYILSTVSSNFRKFFEEERRLFVLVGKEAYLLRDATVIPRMIPGDFDAHGWHDLLLIELPKGQAFANIPFANISRSVPIESDTKEDRADAFCRERRVNSELASQQLLIGAPFYVLVERKTPYLVGMRSFTAEDRSFLITKLAPYCDWLETTSNGEVKCFD</sequence>
<dbReference type="AlphaFoldDB" id="A0A7E4VZS7"/>
<dbReference type="WBParaSite" id="Pan_g5267.t1">
    <property type="protein sequence ID" value="Pan_g5267.t1"/>
    <property type="gene ID" value="Pan_g5267"/>
</dbReference>
<keyword evidence="2" id="KW-1185">Reference proteome</keyword>
<feature type="chain" id="PRO_5028931679" evidence="1">
    <location>
        <begin position="25"/>
        <end position="255"/>
    </location>
</feature>
<evidence type="ECO:0000313" key="2">
    <source>
        <dbReference type="Proteomes" id="UP000492821"/>
    </source>
</evidence>
<organism evidence="2 3">
    <name type="scientific">Panagrellus redivivus</name>
    <name type="common">Microworm</name>
    <dbReference type="NCBI Taxonomy" id="6233"/>
    <lineage>
        <taxon>Eukaryota</taxon>
        <taxon>Metazoa</taxon>
        <taxon>Ecdysozoa</taxon>
        <taxon>Nematoda</taxon>
        <taxon>Chromadorea</taxon>
        <taxon>Rhabditida</taxon>
        <taxon>Tylenchina</taxon>
        <taxon>Panagrolaimomorpha</taxon>
        <taxon>Panagrolaimoidea</taxon>
        <taxon>Panagrolaimidae</taxon>
        <taxon>Panagrellus</taxon>
    </lineage>
</organism>